<dbReference type="EMBL" id="JBHSQK010000028">
    <property type="protein sequence ID" value="MFC5949225.1"/>
    <property type="molecule type" value="Genomic_DNA"/>
</dbReference>
<proteinExistence type="inferred from homology"/>
<dbReference type="PANTHER" id="PTHR42879:SF2">
    <property type="entry name" value="3-OXOACYL-[ACYL-CARRIER-PROTEIN] REDUCTASE FABG"/>
    <property type="match status" value="1"/>
</dbReference>
<accession>A0ABW1I762</accession>
<gene>
    <name evidence="2" type="ORF">ACFQH9_13180</name>
</gene>
<evidence type="ECO:0000313" key="2">
    <source>
        <dbReference type="EMBL" id="MFC5949225.1"/>
    </source>
</evidence>
<name>A0ABW1I762_9PSEU</name>
<sequence>MIATAPAPTRRAVWSWLTMSNANVRVAVQVAQAALPGMRAAGRGRIGNVTSMVALGTPERTAYGAAKAALEACTRIWAKELGPTGVTVNAVAPGPTETELFRSNTPSGSPAEARYLAGIPLDRIGTPSEPAAAICVLLSEDAGFITGQTLRVDGGGSLAAA</sequence>
<evidence type="ECO:0000256" key="1">
    <source>
        <dbReference type="ARBA" id="ARBA00006484"/>
    </source>
</evidence>
<dbReference type="SUPFAM" id="SSF51735">
    <property type="entry name" value="NAD(P)-binding Rossmann-fold domains"/>
    <property type="match status" value="1"/>
</dbReference>
<dbReference type="Pfam" id="PF13561">
    <property type="entry name" value="adh_short_C2"/>
    <property type="match status" value="1"/>
</dbReference>
<evidence type="ECO:0000313" key="3">
    <source>
        <dbReference type="Proteomes" id="UP001596119"/>
    </source>
</evidence>
<keyword evidence="3" id="KW-1185">Reference proteome</keyword>
<comment type="caution">
    <text evidence="2">The sequence shown here is derived from an EMBL/GenBank/DDBJ whole genome shotgun (WGS) entry which is preliminary data.</text>
</comment>
<reference evidence="3" key="1">
    <citation type="journal article" date="2019" name="Int. J. Syst. Evol. Microbiol.">
        <title>The Global Catalogue of Microorganisms (GCM) 10K type strain sequencing project: providing services to taxonomists for standard genome sequencing and annotation.</title>
        <authorList>
            <consortium name="The Broad Institute Genomics Platform"/>
            <consortium name="The Broad Institute Genome Sequencing Center for Infectious Disease"/>
            <person name="Wu L."/>
            <person name="Ma J."/>
        </authorList>
    </citation>
    <scope>NUCLEOTIDE SEQUENCE [LARGE SCALE GENOMIC DNA]</scope>
    <source>
        <strain evidence="3">CGMCC 4.7397</strain>
    </source>
</reference>
<dbReference type="InterPro" id="IPR050259">
    <property type="entry name" value="SDR"/>
</dbReference>
<protein>
    <submittedName>
        <fullName evidence="2">SDR family oxidoreductase</fullName>
    </submittedName>
</protein>
<dbReference type="CDD" id="cd05233">
    <property type="entry name" value="SDR_c"/>
    <property type="match status" value="1"/>
</dbReference>
<comment type="similarity">
    <text evidence="1">Belongs to the short-chain dehydrogenases/reductases (SDR) family.</text>
</comment>
<dbReference type="InterPro" id="IPR002347">
    <property type="entry name" value="SDR_fam"/>
</dbReference>
<dbReference type="InterPro" id="IPR036291">
    <property type="entry name" value="NAD(P)-bd_dom_sf"/>
</dbReference>
<organism evidence="2 3">
    <name type="scientific">Pseudonocardia lutea</name>
    <dbReference type="NCBI Taxonomy" id="2172015"/>
    <lineage>
        <taxon>Bacteria</taxon>
        <taxon>Bacillati</taxon>
        <taxon>Actinomycetota</taxon>
        <taxon>Actinomycetes</taxon>
        <taxon>Pseudonocardiales</taxon>
        <taxon>Pseudonocardiaceae</taxon>
        <taxon>Pseudonocardia</taxon>
    </lineage>
</organism>
<dbReference type="Gene3D" id="3.40.50.720">
    <property type="entry name" value="NAD(P)-binding Rossmann-like Domain"/>
    <property type="match status" value="1"/>
</dbReference>
<dbReference type="Proteomes" id="UP001596119">
    <property type="component" value="Unassembled WGS sequence"/>
</dbReference>
<dbReference type="PANTHER" id="PTHR42879">
    <property type="entry name" value="3-OXOACYL-(ACYL-CARRIER-PROTEIN) REDUCTASE"/>
    <property type="match status" value="1"/>
</dbReference>
<dbReference type="RefSeq" id="WP_379566316.1">
    <property type="nucleotide sequence ID" value="NZ_JBHSQK010000028.1"/>
</dbReference>
<dbReference type="PRINTS" id="PR00081">
    <property type="entry name" value="GDHRDH"/>
</dbReference>